<dbReference type="InterPro" id="IPR050312">
    <property type="entry name" value="IolE/XylAMocC-like"/>
</dbReference>
<accession>A0A4R6TSQ5</accession>
<sequence>MAKIGVQMFTLREESAKDFVGTLEKVAELGFQGVEFAGYYGMTAAALNHELERLNLTAISAHVPIDQLRDNLEDAIAFQKAIGAKYIVCPFLQEDERDNYEALIPLFKKVAEECKKEGLQFGYHHHAFELEPYKDSDGMTYMLQELSADEMFAEFDIYWLRKAGKSPAEWLQKYAGRTPLVHLKDMAEDGSFAELGAGDTNLQEVLAEEKNSNVEWWIVEQDVCKGPAIDSVAQSIRHLKSIL</sequence>
<proteinExistence type="predicted"/>
<name>A0A4R6TSQ5_9BACI</name>
<dbReference type="GO" id="GO:0016853">
    <property type="term" value="F:isomerase activity"/>
    <property type="evidence" value="ECO:0007669"/>
    <property type="project" value="UniProtKB-KW"/>
</dbReference>
<dbReference type="AlphaFoldDB" id="A0A4R6TSQ5"/>
<keyword evidence="2" id="KW-0413">Isomerase</keyword>
<organism evidence="2 3">
    <name type="scientific">Aureibacillus halotolerans</name>
    <dbReference type="NCBI Taxonomy" id="1508390"/>
    <lineage>
        <taxon>Bacteria</taxon>
        <taxon>Bacillati</taxon>
        <taxon>Bacillota</taxon>
        <taxon>Bacilli</taxon>
        <taxon>Bacillales</taxon>
        <taxon>Bacillaceae</taxon>
        <taxon>Aureibacillus</taxon>
    </lineage>
</organism>
<reference evidence="2 3" key="1">
    <citation type="submission" date="2019-03" db="EMBL/GenBank/DDBJ databases">
        <title>Genomic Encyclopedia of Type Strains, Phase IV (KMG-IV): sequencing the most valuable type-strain genomes for metagenomic binning, comparative biology and taxonomic classification.</title>
        <authorList>
            <person name="Goeker M."/>
        </authorList>
    </citation>
    <scope>NUCLEOTIDE SEQUENCE [LARGE SCALE GENOMIC DNA]</scope>
    <source>
        <strain evidence="2 3">DSM 28697</strain>
    </source>
</reference>
<keyword evidence="3" id="KW-1185">Reference proteome</keyword>
<dbReference type="Pfam" id="PF01261">
    <property type="entry name" value="AP_endonuc_2"/>
    <property type="match status" value="1"/>
</dbReference>
<dbReference type="Proteomes" id="UP000295632">
    <property type="component" value="Unassembled WGS sequence"/>
</dbReference>
<evidence type="ECO:0000313" key="2">
    <source>
        <dbReference type="EMBL" id="TDQ36096.1"/>
    </source>
</evidence>
<dbReference type="InterPro" id="IPR036237">
    <property type="entry name" value="Xyl_isomerase-like_sf"/>
</dbReference>
<dbReference type="PANTHER" id="PTHR12110">
    <property type="entry name" value="HYDROXYPYRUVATE ISOMERASE"/>
    <property type="match status" value="1"/>
</dbReference>
<dbReference type="PANTHER" id="PTHR12110:SF41">
    <property type="entry name" value="INOSOSE DEHYDRATASE"/>
    <property type="match status" value="1"/>
</dbReference>
<feature type="domain" description="Xylose isomerase-like TIM barrel" evidence="1">
    <location>
        <begin position="23"/>
        <end position="241"/>
    </location>
</feature>
<protein>
    <submittedName>
        <fullName evidence="2">Sugar phosphate isomerase/epimerase</fullName>
    </submittedName>
</protein>
<dbReference type="Gene3D" id="3.20.20.150">
    <property type="entry name" value="Divalent-metal-dependent TIM barrel enzymes"/>
    <property type="match status" value="1"/>
</dbReference>
<dbReference type="SUPFAM" id="SSF51658">
    <property type="entry name" value="Xylose isomerase-like"/>
    <property type="match status" value="1"/>
</dbReference>
<dbReference type="EMBL" id="SNYJ01000020">
    <property type="protein sequence ID" value="TDQ36096.1"/>
    <property type="molecule type" value="Genomic_DNA"/>
</dbReference>
<comment type="caution">
    <text evidence="2">The sequence shown here is derived from an EMBL/GenBank/DDBJ whole genome shotgun (WGS) entry which is preliminary data.</text>
</comment>
<dbReference type="RefSeq" id="WP_243740246.1">
    <property type="nucleotide sequence ID" value="NZ_SNYJ01000020.1"/>
</dbReference>
<dbReference type="InterPro" id="IPR013022">
    <property type="entry name" value="Xyl_isomerase-like_TIM-brl"/>
</dbReference>
<gene>
    <name evidence="2" type="ORF">EV213_12027</name>
</gene>
<evidence type="ECO:0000313" key="3">
    <source>
        <dbReference type="Proteomes" id="UP000295632"/>
    </source>
</evidence>
<evidence type="ECO:0000259" key="1">
    <source>
        <dbReference type="Pfam" id="PF01261"/>
    </source>
</evidence>